<evidence type="ECO:0000313" key="6">
    <source>
        <dbReference type="Proteomes" id="UP000177080"/>
    </source>
</evidence>
<dbReference type="GO" id="GO:0071555">
    <property type="term" value="P:cell wall organization"/>
    <property type="evidence" value="ECO:0007669"/>
    <property type="project" value="TreeGrafter"/>
</dbReference>
<dbReference type="STRING" id="1797259.A2989_02560"/>
<accession>A0A1F4ZC57</accession>
<dbReference type="InterPro" id="IPR005311">
    <property type="entry name" value="PBP_dimer"/>
</dbReference>
<dbReference type="Pfam" id="PF00905">
    <property type="entry name" value="Transpeptidase"/>
    <property type="match status" value="1"/>
</dbReference>
<dbReference type="Gene3D" id="3.40.710.10">
    <property type="entry name" value="DD-peptidase/beta-lactamase superfamily"/>
    <property type="match status" value="1"/>
</dbReference>
<dbReference type="PANTHER" id="PTHR30627:SF1">
    <property type="entry name" value="PEPTIDOGLYCAN D,D-TRANSPEPTIDASE FTSI"/>
    <property type="match status" value="1"/>
</dbReference>
<dbReference type="GO" id="GO:0005886">
    <property type="term" value="C:plasma membrane"/>
    <property type="evidence" value="ECO:0007669"/>
    <property type="project" value="TreeGrafter"/>
</dbReference>
<keyword evidence="2" id="KW-0472">Membrane</keyword>
<gene>
    <name evidence="5" type="ORF">A2989_02560</name>
</gene>
<dbReference type="SUPFAM" id="SSF56519">
    <property type="entry name" value="Penicillin binding protein dimerisation domain"/>
    <property type="match status" value="1"/>
</dbReference>
<dbReference type="InterPro" id="IPR012338">
    <property type="entry name" value="Beta-lactam/transpept-like"/>
</dbReference>
<sequence>MVLTRDFSLLNQLLELLPQPSSAAASLKRAQDKKSRWLTLATRLNWEDLKKIDKLNLSGLSSEAVPVRVYPEGSSSAHLLGFVGKNDSGQPQGYFGLEGFYNRELSGRPGLLFQERDAFNRPILLRSENKIFAQPGRDLSTSIDRTVQFIIHNRLLTGLSKYQASAGTVLVMDPNSGRVLGMTALPNYDPLEYYSFPSHLYRNPLTSESYEPGSTFKTIVMSSALDARAVTPETECTICTGPVNIGDMAVRSWNDKYYPKSSMTDVILHSDNVGMVFVGRKLGKTKLLDYIRRFGFGAPTGIDLEGEIAPPLRDDNRWAEIDLATISFGQGIAVTPLQMVTAVSAIANGGKLTAPRVVTSIGDAKNPKNVPQTKPIQVISRLTASQITQMMINGVNRGEVRYYKPQGYLIAGKTGTAQVPIEGHYDKEKTIASFIGFAPADDPKFAMLVTLNDPQTSPWGSTTAAPLWFDIARDLFRYFGLGPSRE</sequence>
<dbReference type="Gene3D" id="3.30.450.330">
    <property type="match status" value="1"/>
</dbReference>
<feature type="domain" description="Penicillin-binding protein dimerisation" evidence="4">
    <location>
        <begin position="10"/>
        <end position="123"/>
    </location>
</feature>
<evidence type="ECO:0008006" key="7">
    <source>
        <dbReference type="Google" id="ProtNLM"/>
    </source>
</evidence>
<organism evidence="5 6">
    <name type="scientific">Candidatus Amesbacteria bacterium RIFCSPLOWO2_01_FULL_48_25</name>
    <dbReference type="NCBI Taxonomy" id="1797259"/>
    <lineage>
        <taxon>Bacteria</taxon>
        <taxon>Candidatus Amesiibacteriota</taxon>
    </lineage>
</organism>
<dbReference type="Proteomes" id="UP000177080">
    <property type="component" value="Unassembled WGS sequence"/>
</dbReference>
<dbReference type="AlphaFoldDB" id="A0A1F4ZC57"/>
<evidence type="ECO:0000259" key="3">
    <source>
        <dbReference type="Pfam" id="PF00905"/>
    </source>
</evidence>
<dbReference type="EMBL" id="MEXN01000006">
    <property type="protein sequence ID" value="OGD03486.1"/>
    <property type="molecule type" value="Genomic_DNA"/>
</dbReference>
<reference evidence="5 6" key="1">
    <citation type="journal article" date="2016" name="Nat. Commun.">
        <title>Thousands of microbial genomes shed light on interconnected biogeochemical processes in an aquifer system.</title>
        <authorList>
            <person name="Anantharaman K."/>
            <person name="Brown C.T."/>
            <person name="Hug L.A."/>
            <person name="Sharon I."/>
            <person name="Castelle C.J."/>
            <person name="Probst A.J."/>
            <person name="Thomas B.C."/>
            <person name="Singh A."/>
            <person name="Wilkins M.J."/>
            <person name="Karaoz U."/>
            <person name="Brodie E.L."/>
            <person name="Williams K.H."/>
            <person name="Hubbard S.S."/>
            <person name="Banfield J.F."/>
        </authorList>
    </citation>
    <scope>NUCLEOTIDE SEQUENCE [LARGE SCALE GENOMIC DNA]</scope>
</reference>
<evidence type="ECO:0000259" key="4">
    <source>
        <dbReference type="Pfam" id="PF03717"/>
    </source>
</evidence>
<feature type="domain" description="Penicillin-binding protein transpeptidase" evidence="3">
    <location>
        <begin position="167"/>
        <end position="468"/>
    </location>
</feature>
<comment type="caution">
    <text evidence="5">The sequence shown here is derived from an EMBL/GenBank/DDBJ whole genome shotgun (WGS) entry which is preliminary data.</text>
</comment>
<dbReference type="Pfam" id="PF03717">
    <property type="entry name" value="PBP_dimer"/>
    <property type="match status" value="1"/>
</dbReference>
<proteinExistence type="predicted"/>
<dbReference type="InterPro" id="IPR050515">
    <property type="entry name" value="Beta-lactam/transpept"/>
</dbReference>
<evidence type="ECO:0000313" key="5">
    <source>
        <dbReference type="EMBL" id="OGD03486.1"/>
    </source>
</evidence>
<dbReference type="InterPro" id="IPR001460">
    <property type="entry name" value="PCN-bd_Tpept"/>
</dbReference>
<dbReference type="GO" id="GO:0008658">
    <property type="term" value="F:penicillin binding"/>
    <property type="evidence" value="ECO:0007669"/>
    <property type="project" value="InterPro"/>
</dbReference>
<dbReference type="InterPro" id="IPR036138">
    <property type="entry name" value="PBP_dimer_sf"/>
</dbReference>
<evidence type="ECO:0000256" key="1">
    <source>
        <dbReference type="ARBA" id="ARBA00004370"/>
    </source>
</evidence>
<protein>
    <recommendedName>
        <fullName evidence="7">Penicillin-binding protein transpeptidase domain-containing protein</fullName>
    </recommendedName>
</protein>
<name>A0A1F4ZC57_9BACT</name>
<dbReference type="SUPFAM" id="SSF56601">
    <property type="entry name" value="beta-lactamase/transpeptidase-like"/>
    <property type="match status" value="1"/>
</dbReference>
<dbReference type="PANTHER" id="PTHR30627">
    <property type="entry name" value="PEPTIDOGLYCAN D,D-TRANSPEPTIDASE"/>
    <property type="match status" value="1"/>
</dbReference>
<comment type="subcellular location">
    <subcellularLocation>
        <location evidence="1">Membrane</location>
    </subcellularLocation>
</comment>
<dbReference type="Gene3D" id="3.90.1310.10">
    <property type="entry name" value="Penicillin-binding protein 2a (Domain 2)"/>
    <property type="match status" value="1"/>
</dbReference>
<evidence type="ECO:0000256" key="2">
    <source>
        <dbReference type="ARBA" id="ARBA00023136"/>
    </source>
</evidence>